<organism evidence="1 2">
    <name type="scientific">Flemingia macrophylla</name>
    <dbReference type="NCBI Taxonomy" id="520843"/>
    <lineage>
        <taxon>Eukaryota</taxon>
        <taxon>Viridiplantae</taxon>
        <taxon>Streptophyta</taxon>
        <taxon>Embryophyta</taxon>
        <taxon>Tracheophyta</taxon>
        <taxon>Spermatophyta</taxon>
        <taxon>Magnoliopsida</taxon>
        <taxon>eudicotyledons</taxon>
        <taxon>Gunneridae</taxon>
        <taxon>Pentapetalae</taxon>
        <taxon>rosids</taxon>
        <taxon>fabids</taxon>
        <taxon>Fabales</taxon>
        <taxon>Fabaceae</taxon>
        <taxon>Papilionoideae</taxon>
        <taxon>50 kb inversion clade</taxon>
        <taxon>NPAAA clade</taxon>
        <taxon>indigoferoid/millettioid clade</taxon>
        <taxon>Phaseoleae</taxon>
        <taxon>Flemingia</taxon>
    </lineage>
</organism>
<gene>
    <name evidence="1" type="ORF">Fmac_020798</name>
</gene>
<comment type="caution">
    <text evidence="1">The sequence shown here is derived from an EMBL/GenBank/DDBJ whole genome shotgun (WGS) entry which is preliminary data.</text>
</comment>
<proteinExistence type="predicted"/>
<name>A0ABD1LV51_9FABA</name>
<accession>A0ABD1LV51</accession>
<protein>
    <submittedName>
        <fullName evidence="1">Uncharacterized protein</fullName>
    </submittedName>
</protein>
<dbReference type="EMBL" id="JBGMDY010000007">
    <property type="protein sequence ID" value="KAL2327371.1"/>
    <property type="molecule type" value="Genomic_DNA"/>
</dbReference>
<keyword evidence="2" id="KW-1185">Reference proteome</keyword>
<sequence>MLSLELVSACLSDLQPDHKNFNAELLRKLEAILVQKMQKCLAALSTQENPQVNIMKFTSFKLFKYGSLRELSPSNAKSDVKRGKLKEIERSRFVKILRVGKFLSCVTLLGTFLSNGVGHGETHIGHGIPNREGSPIMRYSRPCFSKLFSKRWYLSKFGAEVSWKSLDLYV</sequence>
<evidence type="ECO:0000313" key="1">
    <source>
        <dbReference type="EMBL" id="KAL2327371.1"/>
    </source>
</evidence>
<dbReference type="AlphaFoldDB" id="A0ABD1LV51"/>
<dbReference type="Proteomes" id="UP001603857">
    <property type="component" value="Unassembled WGS sequence"/>
</dbReference>
<evidence type="ECO:0000313" key="2">
    <source>
        <dbReference type="Proteomes" id="UP001603857"/>
    </source>
</evidence>
<reference evidence="1 2" key="1">
    <citation type="submission" date="2024-08" db="EMBL/GenBank/DDBJ databases">
        <title>Insights into the chromosomal genome structure of Flemingia macrophylla.</title>
        <authorList>
            <person name="Ding Y."/>
            <person name="Zhao Y."/>
            <person name="Bi W."/>
            <person name="Wu M."/>
            <person name="Zhao G."/>
            <person name="Gong Y."/>
            <person name="Li W."/>
            <person name="Zhang P."/>
        </authorList>
    </citation>
    <scope>NUCLEOTIDE SEQUENCE [LARGE SCALE GENOMIC DNA]</scope>
    <source>
        <strain evidence="1">DYQJB</strain>
        <tissue evidence="1">Leaf</tissue>
    </source>
</reference>